<dbReference type="Proteomes" id="UP000295252">
    <property type="component" value="Chromosome VIII"/>
</dbReference>
<dbReference type="GO" id="GO:0016740">
    <property type="term" value="F:transferase activity"/>
    <property type="evidence" value="ECO:0007669"/>
    <property type="project" value="UniProtKB-KW"/>
</dbReference>
<dbReference type="InterPro" id="IPR011762">
    <property type="entry name" value="COA_CT_N"/>
</dbReference>
<evidence type="ECO:0000313" key="5">
    <source>
        <dbReference type="Proteomes" id="UP000295252"/>
    </source>
</evidence>
<dbReference type="PhylomeDB" id="A0A068V2S2"/>
<dbReference type="GO" id="GO:0006633">
    <property type="term" value="P:fatty acid biosynthetic process"/>
    <property type="evidence" value="ECO:0007669"/>
    <property type="project" value="TreeGrafter"/>
</dbReference>
<dbReference type="EMBL" id="HG739164">
    <property type="protein sequence ID" value="CDP14168.1"/>
    <property type="molecule type" value="Genomic_DNA"/>
</dbReference>
<dbReference type="AlphaFoldDB" id="A0A068V2S2"/>
<organism evidence="4 5">
    <name type="scientific">Coffea canephora</name>
    <name type="common">Robusta coffee</name>
    <dbReference type="NCBI Taxonomy" id="49390"/>
    <lineage>
        <taxon>Eukaryota</taxon>
        <taxon>Viridiplantae</taxon>
        <taxon>Streptophyta</taxon>
        <taxon>Embryophyta</taxon>
        <taxon>Tracheophyta</taxon>
        <taxon>Spermatophyta</taxon>
        <taxon>Magnoliopsida</taxon>
        <taxon>eudicotyledons</taxon>
        <taxon>Gunneridae</taxon>
        <taxon>Pentapetalae</taxon>
        <taxon>asterids</taxon>
        <taxon>lamiids</taxon>
        <taxon>Gentianales</taxon>
        <taxon>Rubiaceae</taxon>
        <taxon>Ixoroideae</taxon>
        <taxon>Gardenieae complex</taxon>
        <taxon>Bertiereae - Coffeeae clade</taxon>
        <taxon>Coffeeae</taxon>
        <taxon>Coffea</taxon>
    </lineage>
</organism>
<dbReference type="PANTHER" id="PTHR42995:SF5">
    <property type="entry name" value="ACETYL-COENZYME A CARBOXYLASE CARBOXYL TRANSFERASE SUBUNIT BETA, CHLOROPLASTIC"/>
    <property type="match status" value="1"/>
</dbReference>
<dbReference type="GO" id="GO:2001295">
    <property type="term" value="P:malonyl-CoA biosynthetic process"/>
    <property type="evidence" value="ECO:0007669"/>
    <property type="project" value="TreeGrafter"/>
</dbReference>
<evidence type="ECO:0000256" key="1">
    <source>
        <dbReference type="ARBA" id="ARBA00022679"/>
    </source>
</evidence>
<sequence>MQEGRLSLMLMAKISSALYDYKINKKSFYVSILISPTTGGVTASFAMSEQCF</sequence>
<dbReference type="SUPFAM" id="SSF52096">
    <property type="entry name" value="ClpP/crotonase"/>
    <property type="match status" value="1"/>
</dbReference>
<dbReference type="Gene3D" id="3.90.226.10">
    <property type="entry name" value="2-enoyl-CoA Hydratase, Chain A, domain 1"/>
    <property type="match status" value="1"/>
</dbReference>
<keyword evidence="2" id="KW-0479">Metal-binding</keyword>
<accession>A0A068V2S2</accession>
<dbReference type="STRING" id="49390.A0A068V2S2"/>
<keyword evidence="2" id="KW-0862">Zinc</keyword>
<dbReference type="InParanoid" id="A0A068V2S2"/>
<dbReference type="PROSITE" id="PS50980">
    <property type="entry name" value="COA_CT_NTER"/>
    <property type="match status" value="1"/>
</dbReference>
<evidence type="ECO:0000313" key="4">
    <source>
        <dbReference type="EMBL" id="CDP14168.1"/>
    </source>
</evidence>
<name>A0A068V2S2_COFCA</name>
<reference evidence="5" key="1">
    <citation type="journal article" date="2014" name="Science">
        <title>The coffee genome provides insight into the convergent evolution of caffeine biosynthesis.</title>
        <authorList>
            <person name="Denoeud F."/>
            <person name="Carretero-Paulet L."/>
            <person name="Dereeper A."/>
            <person name="Droc G."/>
            <person name="Guyot R."/>
            <person name="Pietrella M."/>
            <person name="Zheng C."/>
            <person name="Alberti A."/>
            <person name="Anthony F."/>
            <person name="Aprea G."/>
            <person name="Aury J.M."/>
            <person name="Bento P."/>
            <person name="Bernard M."/>
            <person name="Bocs S."/>
            <person name="Campa C."/>
            <person name="Cenci A."/>
            <person name="Combes M.C."/>
            <person name="Crouzillat D."/>
            <person name="Da Silva C."/>
            <person name="Daddiego L."/>
            <person name="De Bellis F."/>
            <person name="Dussert S."/>
            <person name="Garsmeur O."/>
            <person name="Gayraud T."/>
            <person name="Guignon V."/>
            <person name="Jahn K."/>
            <person name="Jamilloux V."/>
            <person name="Joet T."/>
            <person name="Labadie K."/>
            <person name="Lan T."/>
            <person name="Leclercq J."/>
            <person name="Lepelley M."/>
            <person name="Leroy T."/>
            <person name="Li L.T."/>
            <person name="Librado P."/>
            <person name="Lopez L."/>
            <person name="Munoz A."/>
            <person name="Noel B."/>
            <person name="Pallavicini A."/>
            <person name="Perrotta G."/>
            <person name="Poncet V."/>
            <person name="Pot D."/>
            <person name="Priyono X."/>
            <person name="Rigoreau M."/>
            <person name="Rouard M."/>
            <person name="Rozas J."/>
            <person name="Tranchant-Dubreuil C."/>
            <person name="VanBuren R."/>
            <person name="Zhang Q."/>
            <person name="Andrade A.C."/>
            <person name="Argout X."/>
            <person name="Bertrand B."/>
            <person name="de Kochko A."/>
            <person name="Graziosi G."/>
            <person name="Henry R.J."/>
            <person name="Jayarama X."/>
            <person name="Ming R."/>
            <person name="Nagai C."/>
            <person name="Rounsley S."/>
            <person name="Sankoff D."/>
            <person name="Giuliano G."/>
            <person name="Albert V.A."/>
            <person name="Wincker P."/>
            <person name="Lashermes P."/>
        </authorList>
    </citation>
    <scope>NUCLEOTIDE SEQUENCE [LARGE SCALE GENOMIC DNA]</scope>
    <source>
        <strain evidence="5">cv. DH200-94</strain>
    </source>
</reference>
<dbReference type="OMA" id="FAMSEQC"/>
<protein>
    <recommendedName>
        <fullName evidence="3">CoA carboxyltransferase N-terminal domain-containing protein</fullName>
    </recommendedName>
</protein>
<proteinExistence type="predicted"/>
<keyword evidence="2" id="KW-0863">Zinc-finger</keyword>
<dbReference type="GO" id="GO:0008270">
    <property type="term" value="F:zinc ion binding"/>
    <property type="evidence" value="ECO:0007669"/>
    <property type="project" value="UniProtKB-KW"/>
</dbReference>
<dbReference type="InterPro" id="IPR029045">
    <property type="entry name" value="ClpP/crotonase-like_dom_sf"/>
</dbReference>
<dbReference type="PANTHER" id="PTHR42995">
    <property type="entry name" value="ACETYL-COENZYME A CARBOXYLASE CARBOXYL TRANSFERASE SUBUNIT BETA, CHLOROPLASTIC"/>
    <property type="match status" value="1"/>
</dbReference>
<dbReference type="GO" id="GO:0003989">
    <property type="term" value="F:acetyl-CoA carboxylase activity"/>
    <property type="evidence" value="ECO:0007669"/>
    <property type="project" value="TreeGrafter"/>
</dbReference>
<evidence type="ECO:0000256" key="2">
    <source>
        <dbReference type="ARBA" id="ARBA00022771"/>
    </source>
</evidence>
<gene>
    <name evidence="4" type="ORF">GSCOC_T00040417001</name>
</gene>
<dbReference type="Gramene" id="CDP14168">
    <property type="protein sequence ID" value="CDP14168"/>
    <property type="gene ID" value="GSCOC_T00040417001"/>
</dbReference>
<feature type="domain" description="CoA carboxyltransferase N-terminal" evidence="3">
    <location>
        <begin position="1"/>
        <end position="52"/>
    </location>
</feature>
<evidence type="ECO:0000259" key="3">
    <source>
        <dbReference type="PROSITE" id="PS50980"/>
    </source>
</evidence>
<keyword evidence="5" id="KW-1185">Reference proteome</keyword>
<keyword evidence="1" id="KW-0808">Transferase</keyword>